<dbReference type="InterPro" id="IPR021986">
    <property type="entry name" value="Spherulin4"/>
</dbReference>
<organism evidence="4 5">
    <name type="scientific">Mycena indigotica</name>
    <dbReference type="NCBI Taxonomy" id="2126181"/>
    <lineage>
        <taxon>Eukaryota</taxon>
        <taxon>Fungi</taxon>
        <taxon>Dikarya</taxon>
        <taxon>Basidiomycota</taxon>
        <taxon>Agaricomycotina</taxon>
        <taxon>Agaricomycetes</taxon>
        <taxon>Agaricomycetidae</taxon>
        <taxon>Agaricales</taxon>
        <taxon>Marasmiineae</taxon>
        <taxon>Mycenaceae</taxon>
        <taxon>Mycena</taxon>
    </lineage>
</organism>
<evidence type="ECO:0000256" key="3">
    <source>
        <dbReference type="SAM" id="SignalP"/>
    </source>
</evidence>
<evidence type="ECO:0000256" key="2">
    <source>
        <dbReference type="SAM" id="Phobius"/>
    </source>
</evidence>
<dbReference type="PANTHER" id="PTHR35040:SF9">
    <property type="entry name" value="4-LIKE CELL SURFACE PROTEIN, PUTATIVE (AFU_ORTHOLOGUE AFUA_4G14080)-RELATED"/>
    <property type="match status" value="1"/>
</dbReference>
<dbReference type="PANTHER" id="PTHR35040">
    <property type="match status" value="1"/>
</dbReference>
<name>A0A8H6SSR8_9AGAR</name>
<proteinExistence type="predicted"/>
<dbReference type="Proteomes" id="UP000636479">
    <property type="component" value="Unassembled WGS sequence"/>
</dbReference>
<dbReference type="GeneID" id="59345269"/>
<feature type="chain" id="PRO_5034287330" evidence="3">
    <location>
        <begin position="22"/>
        <end position="493"/>
    </location>
</feature>
<evidence type="ECO:0000313" key="5">
    <source>
        <dbReference type="Proteomes" id="UP000636479"/>
    </source>
</evidence>
<protein>
    <submittedName>
        <fullName evidence="4">Uncharacterized protein</fullName>
    </submittedName>
</protein>
<keyword evidence="3" id="KW-0732">Signal</keyword>
<evidence type="ECO:0000256" key="1">
    <source>
        <dbReference type="SAM" id="MobiDB-lite"/>
    </source>
</evidence>
<dbReference type="Pfam" id="PF12138">
    <property type="entry name" value="Spherulin4"/>
    <property type="match status" value="1"/>
</dbReference>
<feature type="signal peptide" evidence="3">
    <location>
        <begin position="1"/>
        <end position="21"/>
    </location>
</feature>
<keyword evidence="5" id="KW-1185">Reference proteome</keyword>
<accession>A0A8H6SSR8</accession>
<comment type="caution">
    <text evidence="4">The sequence shown here is derived from an EMBL/GenBank/DDBJ whole genome shotgun (WGS) entry which is preliminary data.</text>
</comment>
<keyword evidence="2" id="KW-1133">Transmembrane helix</keyword>
<gene>
    <name evidence="4" type="ORF">MIND_00599600</name>
</gene>
<dbReference type="OrthoDB" id="5342184at2759"/>
<feature type="transmembrane region" description="Helical" evidence="2">
    <location>
        <begin position="345"/>
        <end position="365"/>
    </location>
</feature>
<feature type="compositionally biased region" description="Low complexity" evidence="1">
    <location>
        <begin position="241"/>
        <end position="293"/>
    </location>
</feature>
<sequence length="493" mass="51495">MTLHGLLVLLTCLSWATRTLSLGVLLPLYVYPGNNCAAWNSVNSAISTHSSTQWYIIINPDSGPGKPDTLYQNCVAALSPAKNRVTLGYVDTRGNVQRDIDTYASWPSNARPTGIYFDPISPTSGNLNTYTSLVSYARSKGFSFIGLDPGQTVSDSYIALGDLVNTYESSYTSFTPSSLTGALSKQSVNLENAPSSGSYSTVIDQLSSMGVAAVYITNEDDTNQALPSQLNQFVSEVANTGSTSESSGGSGSSPSGSLPGSDPNSSLPPTSPSTVPQPVSSNPVSPSISGINSKDSGTHSTAGNFGTAFSSASTVTSGSHPDSSSGSGANSNSGTSRRHGSSTSAIVGGILGTMVVLLGLILLVMRIRRRKRRLNTTSPESAVLPFTQVGRSNLPPITISEEMTIGQEQSSVGDVIPPSRQWATQHRALDVKTPFSGDADTSTRQPTELTTDSALIRERNSSLSAISIAGTGITVPVYVAQRESLPPPAYDDS</sequence>
<feature type="compositionally biased region" description="Low complexity" evidence="1">
    <location>
        <begin position="313"/>
        <end position="342"/>
    </location>
</feature>
<evidence type="ECO:0000313" key="4">
    <source>
        <dbReference type="EMBL" id="KAF7303702.1"/>
    </source>
</evidence>
<feature type="compositionally biased region" description="Polar residues" evidence="1">
    <location>
        <begin position="294"/>
        <end position="312"/>
    </location>
</feature>
<dbReference type="RefSeq" id="XP_037220674.1">
    <property type="nucleotide sequence ID" value="XM_037362753.1"/>
</dbReference>
<keyword evidence="2" id="KW-0472">Membrane</keyword>
<feature type="region of interest" description="Disordered" evidence="1">
    <location>
        <begin position="238"/>
        <end position="342"/>
    </location>
</feature>
<dbReference type="EMBL" id="JACAZF010000005">
    <property type="protein sequence ID" value="KAF7303702.1"/>
    <property type="molecule type" value="Genomic_DNA"/>
</dbReference>
<reference evidence="4" key="1">
    <citation type="submission" date="2020-05" db="EMBL/GenBank/DDBJ databases">
        <title>Mycena genomes resolve the evolution of fungal bioluminescence.</title>
        <authorList>
            <person name="Tsai I.J."/>
        </authorList>
    </citation>
    <scope>NUCLEOTIDE SEQUENCE</scope>
    <source>
        <strain evidence="4">171206Taipei</strain>
    </source>
</reference>
<dbReference type="AlphaFoldDB" id="A0A8H6SSR8"/>
<keyword evidence="2" id="KW-0812">Transmembrane</keyword>